<dbReference type="Proteomes" id="UP000245081">
    <property type="component" value="Unassembled WGS sequence"/>
</dbReference>
<dbReference type="PANTHER" id="PTHR32309:SF13">
    <property type="entry name" value="FERRIC ENTEROBACTIN TRANSPORT PROTEIN FEPE"/>
    <property type="match status" value="1"/>
</dbReference>
<feature type="coiled-coil region" evidence="6">
    <location>
        <begin position="179"/>
        <end position="303"/>
    </location>
</feature>
<evidence type="ECO:0000256" key="7">
    <source>
        <dbReference type="SAM" id="Phobius"/>
    </source>
</evidence>
<evidence type="ECO:0000259" key="8">
    <source>
        <dbReference type="Pfam" id="PF02706"/>
    </source>
</evidence>
<dbReference type="Pfam" id="PF02706">
    <property type="entry name" value="Wzz"/>
    <property type="match status" value="1"/>
</dbReference>
<dbReference type="InterPro" id="IPR017468">
    <property type="entry name" value="Chain_len_reg_EpsF"/>
</dbReference>
<accession>A0A2R5FF25</accession>
<dbReference type="AlphaFoldDB" id="A0A2R5FF25"/>
<feature type="domain" description="Tyrosine-protein kinase G-rich" evidence="9">
    <location>
        <begin position="346"/>
        <end position="417"/>
    </location>
</feature>
<dbReference type="OrthoDB" id="8559110at2"/>
<dbReference type="NCBIfam" id="TIGR03017">
    <property type="entry name" value="EpsF"/>
    <property type="match status" value="1"/>
</dbReference>
<evidence type="ECO:0000313" key="11">
    <source>
        <dbReference type="Proteomes" id="UP000245081"/>
    </source>
</evidence>
<evidence type="ECO:0000256" key="5">
    <source>
        <dbReference type="ARBA" id="ARBA00023136"/>
    </source>
</evidence>
<keyword evidence="6" id="KW-0175">Coiled coil</keyword>
<dbReference type="GO" id="GO:0004713">
    <property type="term" value="F:protein tyrosine kinase activity"/>
    <property type="evidence" value="ECO:0007669"/>
    <property type="project" value="TreeGrafter"/>
</dbReference>
<dbReference type="EMBL" id="BDOQ01000013">
    <property type="protein sequence ID" value="GBG14994.1"/>
    <property type="molecule type" value="Genomic_DNA"/>
</dbReference>
<dbReference type="GO" id="GO:0005886">
    <property type="term" value="C:plasma membrane"/>
    <property type="evidence" value="ECO:0007669"/>
    <property type="project" value="UniProtKB-SubCell"/>
</dbReference>
<keyword evidence="3 7" id="KW-0812">Transmembrane</keyword>
<evidence type="ECO:0000256" key="3">
    <source>
        <dbReference type="ARBA" id="ARBA00022692"/>
    </source>
</evidence>
<keyword evidence="11" id="KW-1185">Reference proteome</keyword>
<comment type="caution">
    <text evidence="10">The sequence shown here is derived from an EMBL/GenBank/DDBJ whole genome shotgun (WGS) entry which is preliminary data.</text>
</comment>
<feature type="domain" description="Polysaccharide chain length determinant N-terminal" evidence="8">
    <location>
        <begin position="2"/>
        <end position="86"/>
    </location>
</feature>
<dbReference type="InterPro" id="IPR003856">
    <property type="entry name" value="LPS_length_determ_N"/>
</dbReference>
<evidence type="ECO:0000313" key="10">
    <source>
        <dbReference type="EMBL" id="GBG14994.1"/>
    </source>
</evidence>
<gene>
    <name evidence="10" type="ORF">NMK_2595</name>
</gene>
<feature type="transmembrane region" description="Helical" evidence="7">
    <location>
        <begin position="12"/>
        <end position="35"/>
    </location>
</feature>
<feature type="transmembrane region" description="Helical" evidence="7">
    <location>
        <begin position="396"/>
        <end position="416"/>
    </location>
</feature>
<evidence type="ECO:0000259" key="9">
    <source>
        <dbReference type="Pfam" id="PF13807"/>
    </source>
</evidence>
<dbReference type="Pfam" id="PF13807">
    <property type="entry name" value="GNVR"/>
    <property type="match status" value="1"/>
</dbReference>
<dbReference type="RefSeq" id="WP_109016166.1">
    <property type="nucleotide sequence ID" value="NZ_BDOQ01000013.1"/>
</dbReference>
<dbReference type="InterPro" id="IPR050445">
    <property type="entry name" value="Bact_polysacc_biosynth/exp"/>
</dbReference>
<proteinExistence type="predicted"/>
<evidence type="ECO:0000256" key="2">
    <source>
        <dbReference type="ARBA" id="ARBA00022475"/>
    </source>
</evidence>
<reference evidence="10 11" key="1">
    <citation type="journal article" date="2018" name="Environ. Microbiol.">
        <title>Isolation and genomic characterization of Novimethylophilus kurashikiensis gen. nov. sp. nov., a new lanthanide-dependent methylotrophic species of Methylophilaceae.</title>
        <authorList>
            <person name="Lv H."/>
            <person name="Sahin N."/>
            <person name="Tani A."/>
        </authorList>
    </citation>
    <scope>NUCLEOTIDE SEQUENCE [LARGE SCALE GENOMIC DNA]</scope>
    <source>
        <strain evidence="10 11">La2-4</strain>
    </source>
</reference>
<organism evidence="10 11">
    <name type="scientific">Novimethylophilus kurashikiensis</name>
    <dbReference type="NCBI Taxonomy" id="1825523"/>
    <lineage>
        <taxon>Bacteria</taxon>
        <taxon>Pseudomonadati</taxon>
        <taxon>Pseudomonadota</taxon>
        <taxon>Betaproteobacteria</taxon>
        <taxon>Nitrosomonadales</taxon>
        <taxon>Methylophilaceae</taxon>
        <taxon>Novimethylophilus</taxon>
    </lineage>
</organism>
<evidence type="ECO:0000256" key="4">
    <source>
        <dbReference type="ARBA" id="ARBA00022989"/>
    </source>
</evidence>
<keyword evidence="2" id="KW-1003">Cell membrane</keyword>
<keyword evidence="5 7" id="KW-0472">Membrane</keyword>
<evidence type="ECO:0000256" key="6">
    <source>
        <dbReference type="SAM" id="Coils"/>
    </source>
</evidence>
<keyword evidence="4 7" id="KW-1133">Transmembrane helix</keyword>
<evidence type="ECO:0000256" key="1">
    <source>
        <dbReference type="ARBA" id="ARBA00004651"/>
    </source>
</evidence>
<dbReference type="PANTHER" id="PTHR32309">
    <property type="entry name" value="TYROSINE-PROTEIN KINASE"/>
    <property type="match status" value="1"/>
</dbReference>
<dbReference type="InterPro" id="IPR032807">
    <property type="entry name" value="GNVR"/>
</dbReference>
<protein>
    <submittedName>
        <fullName evidence="10">Chain-length determining protein</fullName>
    </submittedName>
</protein>
<comment type="subcellular location">
    <subcellularLocation>
        <location evidence="1">Cell membrane</location>
        <topology evidence="1">Multi-pass membrane protein</topology>
    </subcellularLocation>
</comment>
<sequence length="467" mass="51650">MNLQQMLMILKARYKITLLTMLAIMGITLGVSLMLPPRYSAETDLIVDMRSQDPLAQIAMYNADMSYLPTQIDVINSERVVQKVIKILKLDQNPAVRQKWMEDTGGEGQLTQWLGDLLQKDMKAKPSRDSNVIMISYSSPDPGFSAAVANAFAQAYVETNLDLKTEPAHEYATWFKDQGKDLRADLEKAQAKLSAYQQKHGMVITDERLDAETAKLADLTAQLTAAELVMADARSKQRSGGNASTLPEVQQNALILNLKADIDRAEAKLQDAAGNYGKNHPQYKRMEAELNMLKQKLAAETAHIASGFTTSENVGTDKAAQLRQLIEIQKAHLLEMRRQRDDAAVLLADVASAQKAYDAVTARLTQTSLESQARQTNISVLTPATAPIKPTSPQPVLYTAIAGVLGLLIGLGMAFMTEMMDRRVRTIEDVELGVGLPVLARITRQQGSARLFVKKLRLRRPRTIEFA</sequence>
<name>A0A2R5FF25_9PROT</name>